<dbReference type="InterPro" id="IPR056505">
    <property type="entry name" value="Beta-prop_HVO_0234"/>
</dbReference>
<proteinExistence type="predicted"/>
<organism evidence="2 3">
    <name type="scientific">Halolamina pelagica</name>
    <dbReference type="NCBI Taxonomy" id="699431"/>
    <lineage>
        <taxon>Archaea</taxon>
        <taxon>Methanobacteriati</taxon>
        <taxon>Methanobacteriota</taxon>
        <taxon>Stenosarchaea group</taxon>
        <taxon>Halobacteria</taxon>
        <taxon>Halobacteriales</taxon>
        <taxon>Haloferacaceae</taxon>
    </lineage>
</organism>
<name>A0A0P7GVT0_9EURY</name>
<keyword evidence="3" id="KW-1185">Reference proteome</keyword>
<protein>
    <recommendedName>
        <fullName evidence="1">HVO-0234-like beta-propeller domain-containing protein</fullName>
    </recommendedName>
</protein>
<dbReference type="AlphaFoldDB" id="A0A0P7GVT0"/>
<evidence type="ECO:0000313" key="2">
    <source>
        <dbReference type="EMBL" id="KPN29638.1"/>
    </source>
</evidence>
<dbReference type="EMBL" id="LGUC01000001">
    <property type="protein sequence ID" value="KPN29638.1"/>
    <property type="molecule type" value="Genomic_DNA"/>
</dbReference>
<dbReference type="STRING" id="699431.SY89_00352"/>
<feature type="domain" description="HVO-0234-like beta-propeller" evidence="1">
    <location>
        <begin position="3"/>
        <end position="281"/>
    </location>
</feature>
<dbReference type="Pfam" id="PF23366">
    <property type="entry name" value="Beta-prop_HVO_0234"/>
    <property type="match status" value="1"/>
</dbReference>
<sequence>MPTIDEKRVYDEVTPPTPVFVAAEQGLVVARLSDDTVGEFSLARRCLATDVAVGPDGTLALATDESVLVAPDADPDRLQQTEFGPATAVSIVDGAERAVVAIEPSGEVARLPIPDGGFDPASPATAADWAGLGSVADARAVDGGLVAAADGIHRITASGLDDAGLDDARDVAARGAPLAATTDGLYELGNGWMLAREGAHETVATDGERAHAVAAAGAVFARDSGGGEWAPLDLPTEAVIVDVDYTDSGAVAATESGSLLATGGDRWRSRAIGVTGVQSIATGPTPDVA</sequence>
<dbReference type="Proteomes" id="UP000050535">
    <property type="component" value="Unassembled WGS sequence"/>
</dbReference>
<dbReference type="OrthoDB" id="213812at2157"/>
<evidence type="ECO:0000259" key="1">
    <source>
        <dbReference type="Pfam" id="PF23366"/>
    </source>
</evidence>
<evidence type="ECO:0000313" key="3">
    <source>
        <dbReference type="Proteomes" id="UP000050535"/>
    </source>
</evidence>
<accession>A0A0P7GVT0</accession>
<gene>
    <name evidence="2" type="ORF">SY89_00352</name>
</gene>
<dbReference type="RefSeq" id="WP_054582886.1">
    <property type="nucleotide sequence ID" value="NZ_LGUC01000001.1"/>
</dbReference>
<comment type="caution">
    <text evidence="2">The sequence shown here is derived from an EMBL/GenBank/DDBJ whole genome shotgun (WGS) entry which is preliminary data.</text>
</comment>
<reference evidence="3" key="1">
    <citation type="submission" date="2013-11" db="EMBL/GenBank/DDBJ databases">
        <authorList>
            <person name="Hoang H.T."/>
            <person name="Killian M.L."/>
            <person name="Madson D.M."/>
            <person name="Arruda P.H.E."/>
            <person name="Sun D."/>
            <person name="Schwartz K.J."/>
            <person name="Yoon K."/>
        </authorList>
    </citation>
    <scope>NUCLEOTIDE SEQUENCE [LARGE SCALE GENOMIC DNA]</scope>
    <source>
        <strain evidence="3">CDK2</strain>
    </source>
</reference>